<proteinExistence type="predicted"/>
<accession>A0ABD1ZE81</accession>
<name>A0ABD1ZE81_9MARC</name>
<evidence type="ECO:0000313" key="2">
    <source>
        <dbReference type="Proteomes" id="UP001605036"/>
    </source>
</evidence>
<protein>
    <submittedName>
        <fullName evidence="1">Uncharacterized protein</fullName>
    </submittedName>
</protein>
<reference evidence="1 2" key="1">
    <citation type="submission" date="2024-09" db="EMBL/GenBank/DDBJ databases">
        <title>Chromosome-scale assembly of Riccia fluitans.</title>
        <authorList>
            <person name="Paukszto L."/>
            <person name="Sawicki J."/>
            <person name="Karawczyk K."/>
            <person name="Piernik-Szablinska J."/>
            <person name="Szczecinska M."/>
            <person name="Mazdziarz M."/>
        </authorList>
    </citation>
    <scope>NUCLEOTIDE SEQUENCE [LARGE SCALE GENOMIC DNA]</scope>
    <source>
        <strain evidence="1">Rf_01</strain>
        <tissue evidence="1">Aerial parts of the thallus</tissue>
    </source>
</reference>
<dbReference type="AlphaFoldDB" id="A0ABD1ZE81"/>
<dbReference type="EMBL" id="JBHFFA010000001">
    <property type="protein sequence ID" value="KAL2649757.1"/>
    <property type="molecule type" value="Genomic_DNA"/>
</dbReference>
<organism evidence="1 2">
    <name type="scientific">Riccia fluitans</name>
    <dbReference type="NCBI Taxonomy" id="41844"/>
    <lineage>
        <taxon>Eukaryota</taxon>
        <taxon>Viridiplantae</taxon>
        <taxon>Streptophyta</taxon>
        <taxon>Embryophyta</taxon>
        <taxon>Marchantiophyta</taxon>
        <taxon>Marchantiopsida</taxon>
        <taxon>Marchantiidae</taxon>
        <taxon>Marchantiales</taxon>
        <taxon>Ricciaceae</taxon>
        <taxon>Riccia</taxon>
    </lineage>
</organism>
<dbReference type="Proteomes" id="UP001605036">
    <property type="component" value="Unassembled WGS sequence"/>
</dbReference>
<gene>
    <name evidence="1" type="ORF">R1flu_017885</name>
</gene>
<sequence length="101" mass="11930">MLSRMSHILERFTTLPDLWEDKFPNEPPAVQAVQLQNISLQDEWYELLRDYLNTKDVPADMPYPGRRTLFRQTTSYRLGDDGKIYRFCADQTYQRVALAAE</sequence>
<comment type="caution">
    <text evidence="1">The sequence shown here is derived from an EMBL/GenBank/DDBJ whole genome shotgun (WGS) entry which is preliminary data.</text>
</comment>
<keyword evidence="2" id="KW-1185">Reference proteome</keyword>
<evidence type="ECO:0000313" key="1">
    <source>
        <dbReference type="EMBL" id="KAL2649757.1"/>
    </source>
</evidence>